<dbReference type="InterPro" id="IPR031975">
    <property type="entry name" value="Pilin_GH"/>
</dbReference>
<keyword evidence="1" id="KW-0812">Transmembrane</keyword>
<gene>
    <name evidence="2" type="ORF">PL9214650054</name>
</gene>
<sequence length="202" mass="21921">MQLKSKPSKSAPLTTSEEKILENSTVTSRQKTLKFALFLMKWLVFGSLTGILAILALITLAVMITPVSNCANTAKSSEAKQYLGSINKGQQAFFAENSRFSNQIEPLGIGIKTQTNSYQYSVRTTKNAAFSYAQPLPEAKGISGYIGAVFLISPPSKTNHSDLGTTQSIICRVPPNERQLVPEPILKNGIPTCVEPSVNINK</sequence>
<evidence type="ECO:0000313" key="3">
    <source>
        <dbReference type="Proteomes" id="UP000184315"/>
    </source>
</evidence>
<organism evidence="2 3">
    <name type="scientific">Planktothrix tepida PCC 9214</name>
    <dbReference type="NCBI Taxonomy" id="671072"/>
    <lineage>
        <taxon>Bacteria</taxon>
        <taxon>Bacillati</taxon>
        <taxon>Cyanobacteriota</taxon>
        <taxon>Cyanophyceae</taxon>
        <taxon>Oscillatoriophycideae</taxon>
        <taxon>Oscillatoriales</taxon>
        <taxon>Microcoleaceae</taxon>
        <taxon>Planktothrix</taxon>
    </lineage>
</organism>
<keyword evidence="3" id="KW-1185">Reference proteome</keyword>
<keyword evidence="1" id="KW-0472">Membrane</keyword>
<dbReference type="AlphaFoldDB" id="A0A1J1LQB6"/>
<evidence type="ECO:0000256" key="1">
    <source>
        <dbReference type="SAM" id="Phobius"/>
    </source>
</evidence>
<name>A0A1J1LQB6_9CYAN</name>
<evidence type="ECO:0008006" key="4">
    <source>
        <dbReference type="Google" id="ProtNLM"/>
    </source>
</evidence>
<dbReference type="EMBL" id="CZDF01000172">
    <property type="protein sequence ID" value="CUR34615.1"/>
    <property type="molecule type" value="Genomic_DNA"/>
</dbReference>
<dbReference type="Pfam" id="PF16734">
    <property type="entry name" value="Pilin_GH"/>
    <property type="match status" value="1"/>
</dbReference>
<keyword evidence="1" id="KW-1133">Transmembrane helix</keyword>
<accession>A0A1J1LQB6</accession>
<evidence type="ECO:0000313" key="2">
    <source>
        <dbReference type="EMBL" id="CUR34615.1"/>
    </source>
</evidence>
<proteinExistence type="predicted"/>
<dbReference type="Proteomes" id="UP000184315">
    <property type="component" value="Unassembled WGS sequence"/>
</dbReference>
<dbReference type="RefSeq" id="WP_072721302.1">
    <property type="nucleotide sequence ID" value="NZ_LN889813.1"/>
</dbReference>
<protein>
    <recommendedName>
        <fullName evidence="4">General secretion pathway protein H</fullName>
    </recommendedName>
</protein>
<feature type="transmembrane region" description="Helical" evidence="1">
    <location>
        <begin position="38"/>
        <end position="64"/>
    </location>
</feature>
<dbReference type="STRING" id="671072.PL9214650054"/>
<reference evidence="3" key="1">
    <citation type="submission" date="2015-10" db="EMBL/GenBank/DDBJ databases">
        <authorList>
            <person name="Regsiter A."/>
            <person name="william w."/>
        </authorList>
    </citation>
    <scope>NUCLEOTIDE SEQUENCE [LARGE SCALE GENOMIC DNA]</scope>
</reference>
<dbReference type="OrthoDB" id="467711at2"/>